<feature type="transmembrane region" description="Helical" evidence="6">
    <location>
        <begin position="246"/>
        <end position="268"/>
    </location>
</feature>
<sequence>MMKAIKLTLVPVMLCFFAMGFVDMVGIASNYVKADLGINDATANMFPSLVFFWFLLFSVPTGMLMNKIGKKRTVLLSLLVTIVSLVLPLFGESFGLMLVTFSLLGIGNTLMQTSLNPLVSVVIKGNLAATLTFGQFVKAIASFLAPYIAMWGAMGALPSFGYGWRVLFPIYMIIGMAAAFLSVTSIPEDEETGKASSLADSVKLLGKPIVLLSFIGIMCHVGVDVGTNTTAPKILMERLGWTLNDAAFATSLYFIFRTVGCLTGSFFLRVMKARTFFIISVSMMALSMVGMFVGTNQTLLYAAIALVGYGNSNVFSIVFSQALLSVPESKNEVSGLMIMGLFGGTVFPLLMGFASDAVGQVGAVAVMAVGVAYLFTYVNKVKQ</sequence>
<evidence type="ECO:0000256" key="6">
    <source>
        <dbReference type="SAM" id="Phobius"/>
    </source>
</evidence>
<dbReference type="RefSeq" id="WP_317192655.1">
    <property type="nucleotide sequence ID" value="NZ_JAHKBE010000003.1"/>
</dbReference>
<dbReference type="PROSITE" id="PS50850">
    <property type="entry name" value="MFS"/>
    <property type="match status" value="1"/>
</dbReference>
<keyword evidence="9" id="KW-1185">Reference proteome</keyword>
<evidence type="ECO:0000259" key="7">
    <source>
        <dbReference type="PROSITE" id="PS50850"/>
    </source>
</evidence>
<feature type="transmembrane region" description="Helical" evidence="6">
    <location>
        <begin position="299"/>
        <end position="324"/>
    </location>
</feature>
<dbReference type="PANTHER" id="PTHR43702:SF3">
    <property type="entry name" value="PROTEIN TSGA"/>
    <property type="match status" value="1"/>
</dbReference>
<evidence type="ECO:0000256" key="4">
    <source>
        <dbReference type="ARBA" id="ARBA00022989"/>
    </source>
</evidence>
<feature type="domain" description="Major facilitator superfamily (MFS) profile" evidence="7">
    <location>
        <begin position="1"/>
        <end position="380"/>
    </location>
</feature>
<evidence type="ECO:0000313" key="8">
    <source>
        <dbReference type="EMBL" id="MEQ2485863.1"/>
    </source>
</evidence>
<comment type="caution">
    <text evidence="8">The sequence shown here is derived from an EMBL/GenBank/DDBJ whole genome shotgun (WGS) entry which is preliminary data.</text>
</comment>
<dbReference type="InterPro" id="IPR050375">
    <property type="entry name" value="MFS_TsgA-like"/>
</dbReference>
<evidence type="ECO:0000256" key="1">
    <source>
        <dbReference type="ARBA" id="ARBA00004429"/>
    </source>
</evidence>
<accession>A0ABV1FN71</accession>
<dbReference type="EMBL" id="JBBNFP010000004">
    <property type="protein sequence ID" value="MEQ2485863.1"/>
    <property type="molecule type" value="Genomic_DNA"/>
</dbReference>
<dbReference type="SUPFAM" id="SSF103473">
    <property type="entry name" value="MFS general substrate transporter"/>
    <property type="match status" value="1"/>
</dbReference>
<keyword evidence="5 6" id="KW-0472">Membrane</keyword>
<evidence type="ECO:0000256" key="2">
    <source>
        <dbReference type="ARBA" id="ARBA00022475"/>
    </source>
</evidence>
<feature type="transmembrane region" description="Helical" evidence="6">
    <location>
        <begin position="360"/>
        <end position="378"/>
    </location>
</feature>
<evidence type="ECO:0000313" key="9">
    <source>
        <dbReference type="Proteomes" id="UP001487296"/>
    </source>
</evidence>
<feature type="transmembrane region" description="Helical" evidence="6">
    <location>
        <begin position="127"/>
        <end position="150"/>
    </location>
</feature>
<feature type="transmembrane region" description="Helical" evidence="6">
    <location>
        <begin position="46"/>
        <end position="66"/>
    </location>
</feature>
<keyword evidence="2" id="KW-1003">Cell membrane</keyword>
<dbReference type="PANTHER" id="PTHR43702">
    <property type="entry name" value="L-FUCOSE-PROTON SYMPORTER"/>
    <property type="match status" value="1"/>
</dbReference>
<organism evidence="8 9">
    <name type="scientific">Hallella faecis</name>
    <dbReference type="NCBI Taxonomy" id="2841596"/>
    <lineage>
        <taxon>Bacteria</taxon>
        <taxon>Pseudomonadati</taxon>
        <taxon>Bacteroidota</taxon>
        <taxon>Bacteroidia</taxon>
        <taxon>Bacteroidales</taxon>
        <taxon>Prevotellaceae</taxon>
        <taxon>Hallella</taxon>
    </lineage>
</organism>
<proteinExistence type="predicted"/>
<dbReference type="InterPro" id="IPR011701">
    <property type="entry name" value="MFS"/>
</dbReference>
<protein>
    <submittedName>
        <fullName evidence="8">MFS transporter</fullName>
    </submittedName>
</protein>
<feature type="transmembrane region" description="Helical" evidence="6">
    <location>
        <begin position="162"/>
        <end position="183"/>
    </location>
</feature>
<gene>
    <name evidence="8" type="ORF">AAAT34_02190</name>
</gene>
<feature type="transmembrane region" description="Helical" evidence="6">
    <location>
        <begin position="336"/>
        <end position="354"/>
    </location>
</feature>
<dbReference type="InterPro" id="IPR020846">
    <property type="entry name" value="MFS_dom"/>
</dbReference>
<evidence type="ECO:0000256" key="5">
    <source>
        <dbReference type="ARBA" id="ARBA00023136"/>
    </source>
</evidence>
<comment type="subcellular location">
    <subcellularLocation>
        <location evidence="1">Cell inner membrane</location>
        <topology evidence="1">Multi-pass membrane protein</topology>
    </subcellularLocation>
</comment>
<name>A0ABV1FN71_9BACT</name>
<reference evidence="8 9" key="1">
    <citation type="submission" date="2024-04" db="EMBL/GenBank/DDBJ databases">
        <title>Human intestinal bacterial collection.</title>
        <authorList>
            <person name="Pauvert C."/>
            <person name="Hitch T.C.A."/>
            <person name="Clavel T."/>
        </authorList>
    </citation>
    <scope>NUCLEOTIDE SEQUENCE [LARGE SCALE GENOMIC DNA]</scope>
    <source>
        <strain evidence="8 9">CLA-AA-H145</strain>
    </source>
</reference>
<keyword evidence="3 6" id="KW-0812">Transmembrane</keyword>
<dbReference type="Pfam" id="PF07690">
    <property type="entry name" value="MFS_1"/>
    <property type="match status" value="1"/>
</dbReference>
<keyword evidence="4 6" id="KW-1133">Transmembrane helix</keyword>
<dbReference type="Proteomes" id="UP001487296">
    <property type="component" value="Unassembled WGS sequence"/>
</dbReference>
<feature type="transmembrane region" description="Helical" evidence="6">
    <location>
        <begin position="73"/>
        <end position="90"/>
    </location>
</feature>
<feature type="transmembrane region" description="Helical" evidence="6">
    <location>
        <begin position="96"/>
        <end position="115"/>
    </location>
</feature>
<evidence type="ECO:0000256" key="3">
    <source>
        <dbReference type="ARBA" id="ARBA00022692"/>
    </source>
</evidence>
<dbReference type="Gene3D" id="1.20.1250.20">
    <property type="entry name" value="MFS general substrate transporter like domains"/>
    <property type="match status" value="2"/>
</dbReference>
<feature type="transmembrane region" description="Helical" evidence="6">
    <location>
        <begin position="275"/>
        <end position="293"/>
    </location>
</feature>
<dbReference type="InterPro" id="IPR036259">
    <property type="entry name" value="MFS_trans_sf"/>
</dbReference>
<feature type="transmembrane region" description="Helical" evidence="6">
    <location>
        <begin position="204"/>
        <end position="223"/>
    </location>
</feature>